<dbReference type="Gene3D" id="2.60.120.10">
    <property type="entry name" value="Jelly Rolls"/>
    <property type="match status" value="1"/>
</dbReference>
<dbReference type="RefSeq" id="WP_193217768.1">
    <property type="nucleotide sequence ID" value="NZ_CP136051.1"/>
</dbReference>
<dbReference type="EMBL" id="CP136051">
    <property type="protein sequence ID" value="WOK07329.1"/>
    <property type="molecule type" value="Genomic_DNA"/>
</dbReference>
<dbReference type="CDD" id="cd00038">
    <property type="entry name" value="CAP_ED"/>
    <property type="match status" value="1"/>
</dbReference>
<evidence type="ECO:0000313" key="2">
    <source>
        <dbReference type="EMBL" id="WOK07329.1"/>
    </source>
</evidence>
<name>A0ABZ0ISD7_9BACT</name>
<keyword evidence="3" id="KW-1185">Reference proteome</keyword>
<organism evidence="2 3">
    <name type="scientific">Imperialibacter roseus</name>
    <dbReference type="NCBI Taxonomy" id="1324217"/>
    <lineage>
        <taxon>Bacteria</taxon>
        <taxon>Pseudomonadati</taxon>
        <taxon>Bacteroidota</taxon>
        <taxon>Cytophagia</taxon>
        <taxon>Cytophagales</taxon>
        <taxon>Flammeovirgaceae</taxon>
        <taxon>Imperialibacter</taxon>
    </lineage>
</organism>
<dbReference type="InterPro" id="IPR018490">
    <property type="entry name" value="cNMP-bd_dom_sf"/>
</dbReference>
<dbReference type="Proteomes" id="UP001302349">
    <property type="component" value="Chromosome"/>
</dbReference>
<dbReference type="InterPro" id="IPR014710">
    <property type="entry name" value="RmlC-like_jellyroll"/>
</dbReference>
<protein>
    <submittedName>
        <fullName evidence="2">Crp/Fnr family transcriptional regulator</fullName>
    </submittedName>
</protein>
<gene>
    <name evidence="2" type="ORF">RT717_01675</name>
</gene>
<dbReference type="InterPro" id="IPR000595">
    <property type="entry name" value="cNMP-bd_dom"/>
</dbReference>
<evidence type="ECO:0000259" key="1">
    <source>
        <dbReference type="PROSITE" id="PS50042"/>
    </source>
</evidence>
<reference evidence="2 3" key="1">
    <citation type="journal article" date="2023" name="Microbiol. Resour. Announc.">
        <title>Complete Genome Sequence of Imperialibacter roseus strain P4T.</title>
        <authorList>
            <person name="Tizabi D.R."/>
            <person name="Bachvaroff T."/>
            <person name="Hill R.T."/>
        </authorList>
    </citation>
    <scope>NUCLEOTIDE SEQUENCE [LARGE SCALE GENOMIC DNA]</scope>
    <source>
        <strain evidence="2 3">P4T</strain>
    </source>
</reference>
<dbReference type="PROSITE" id="PS50042">
    <property type="entry name" value="CNMP_BINDING_3"/>
    <property type="match status" value="1"/>
</dbReference>
<accession>A0ABZ0ISD7</accession>
<evidence type="ECO:0000313" key="3">
    <source>
        <dbReference type="Proteomes" id="UP001302349"/>
    </source>
</evidence>
<feature type="domain" description="Cyclic nucleotide-binding" evidence="1">
    <location>
        <begin position="15"/>
        <end position="57"/>
    </location>
</feature>
<dbReference type="SUPFAM" id="SSF51206">
    <property type="entry name" value="cAMP-binding domain-like"/>
    <property type="match status" value="1"/>
</dbReference>
<dbReference type="Pfam" id="PF00027">
    <property type="entry name" value="cNMP_binding"/>
    <property type="match status" value="1"/>
</dbReference>
<proteinExistence type="predicted"/>
<sequence>MVKYISEMIGQHMTLTEEETEVLNDCIPIRSYKKGTILLREGQIATECYFNIKGCVRHYYLSDGEEKTTQFYTEEQSIASMNSYLNKVPANHYLECVEDTTLAVFGYEKEKELYRKHPKFESLCRLSMEDDFGKQQEMLANYIIQSPEERYLNLLETRPGLLNRVPQYHLASYLGVKPESLSRIRKRVAEKG</sequence>